<dbReference type="AlphaFoldDB" id="A0A450XXT7"/>
<dbReference type="PROSITE" id="PS50853">
    <property type="entry name" value="FN3"/>
    <property type="match status" value="1"/>
</dbReference>
<name>A0A450XXT7_9GAMM</name>
<sequence>MGSTPLATGGSRSLSGAEGPLANHAPLVIYGEEVNDYLPNNQPKEDSITMAEFPQEEAKMLELARRMIDGFRANPDLFPNPPGGPDKLEEELNDCEAAKGRIAEMQATLGKEVEGKNKFMNTIADTMHGDLRYSENTVDADDLKRIGWSGRHKPTPLAVPGQARELSIKEQGEGSLHLVWKKPTDGGKVANYRIERREAGASTWSLAETSIEREITLVGQERGKALEYCVVAMNKAGRGMESNVVMVML</sequence>
<dbReference type="Pfam" id="PF00041">
    <property type="entry name" value="fn3"/>
    <property type="match status" value="1"/>
</dbReference>
<protein>
    <submittedName>
        <fullName evidence="4">Fibronectin type III domain-containing protein</fullName>
    </submittedName>
</protein>
<dbReference type="SUPFAM" id="SSF49265">
    <property type="entry name" value="Fibronectin type III"/>
    <property type="match status" value="1"/>
</dbReference>
<evidence type="ECO:0000256" key="1">
    <source>
        <dbReference type="SAM" id="MobiDB-lite"/>
    </source>
</evidence>
<evidence type="ECO:0000313" key="4">
    <source>
        <dbReference type="EMBL" id="VFK34100.1"/>
    </source>
</evidence>
<evidence type="ECO:0000313" key="3">
    <source>
        <dbReference type="EMBL" id="VFK20064.1"/>
    </source>
</evidence>
<dbReference type="EMBL" id="CAADFM010000247">
    <property type="protein sequence ID" value="VFK20064.1"/>
    <property type="molecule type" value="Genomic_DNA"/>
</dbReference>
<evidence type="ECO:0000259" key="2">
    <source>
        <dbReference type="PROSITE" id="PS50853"/>
    </source>
</evidence>
<dbReference type="InterPro" id="IPR003961">
    <property type="entry name" value="FN3_dom"/>
</dbReference>
<dbReference type="EMBL" id="CAADFP010000244">
    <property type="protein sequence ID" value="VFK34100.1"/>
    <property type="molecule type" value="Genomic_DNA"/>
</dbReference>
<dbReference type="CDD" id="cd00063">
    <property type="entry name" value="FN3"/>
    <property type="match status" value="1"/>
</dbReference>
<dbReference type="Gene3D" id="2.60.40.10">
    <property type="entry name" value="Immunoglobulins"/>
    <property type="match status" value="1"/>
</dbReference>
<reference evidence="4" key="1">
    <citation type="submission" date="2019-02" db="EMBL/GenBank/DDBJ databases">
        <authorList>
            <person name="Gruber-Vodicka R. H."/>
            <person name="Seah K. B. B."/>
        </authorList>
    </citation>
    <scope>NUCLEOTIDE SEQUENCE</scope>
    <source>
        <strain evidence="3">BECK_S312</strain>
        <strain evidence="4">BECK_S426</strain>
    </source>
</reference>
<organism evidence="4">
    <name type="scientific">Candidatus Kentrum sp. LPFa</name>
    <dbReference type="NCBI Taxonomy" id="2126335"/>
    <lineage>
        <taxon>Bacteria</taxon>
        <taxon>Pseudomonadati</taxon>
        <taxon>Pseudomonadota</taxon>
        <taxon>Gammaproteobacteria</taxon>
        <taxon>Candidatus Kentrum</taxon>
    </lineage>
</organism>
<dbReference type="SMART" id="SM00060">
    <property type="entry name" value="FN3"/>
    <property type="match status" value="1"/>
</dbReference>
<dbReference type="InterPro" id="IPR013783">
    <property type="entry name" value="Ig-like_fold"/>
</dbReference>
<feature type="compositionally biased region" description="Polar residues" evidence="1">
    <location>
        <begin position="1"/>
        <end position="14"/>
    </location>
</feature>
<feature type="domain" description="Fibronectin type-III" evidence="2">
    <location>
        <begin position="162"/>
        <end position="249"/>
    </location>
</feature>
<feature type="region of interest" description="Disordered" evidence="1">
    <location>
        <begin position="1"/>
        <end position="21"/>
    </location>
</feature>
<dbReference type="InterPro" id="IPR036116">
    <property type="entry name" value="FN3_sf"/>
</dbReference>
<proteinExistence type="predicted"/>
<gene>
    <name evidence="3" type="ORF">BECKLPF1236A_GA0070988_102476</name>
    <name evidence="4" type="ORF">BECKLPF1236C_GA0070990_102446</name>
</gene>
<accession>A0A450XXT7</accession>